<organism evidence="4">
    <name type="scientific">Schistosoma curassoni</name>
    <dbReference type="NCBI Taxonomy" id="6186"/>
    <lineage>
        <taxon>Eukaryota</taxon>
        <taxon>Metazoa</taxon>
        <taxon>Spiralia</taxon>
        <taxon>Lophotrochozoa</taxon>
        <taxon>Platyhelminthes</taxon>
        <taxon>Trematoda</taxon>
        <taxon>Digenea</taxon>
        <taxon>Strigeidida</taxon>
        <taxon>Schistosomatoidea</taxon>
        <taxon>Schistosomatidae</taxon>
        <taxon>Schistosoma</taxon>
    </lineage>
</organism>
<keyword evidence="1" id="KW-0472">Membrane</keyword>
<dbReference type="InterPro" id="IPR016135">
    <property type="entry name" value="UBQ-conjugating_enzyme/RWD"/>
</dbReference>
<evidence type="ECO:0000313" key="4">
    <source>
        <dbReference type="WBParaSite" id="SCUD_0002230701-mRNA-1"/>
    </source>
</evidence>
<dbReference type="STRING" id="6186.A0A183L4P2"/>
<dbReference type="WBParaSite" id="SCUD_0002230701-mRNA-1">
    <property type="protein sequence ID" value="SCUD_0002230701-mRNA-1"/>
    <property type="gene ID" value="SCUD_0002230701"/>
</dbReference>
<dbReference type="Gene3D" id="3.10.110.10">
    <property type="entry name" value="Ubiquitin Conjugating Enzyme"/>
    <property type="match status" value="1"/>
</dbReference>
<reference evidence="4" key="1">
    <citation type="submission" date="2016-06" db="UniProtKB">
        <authorList>
            <consortium name="WormBaseParasite"/>
        </authorList>
    </citation>
    <scope>IDENTIFICATION</scope>
</reference>
<sequence>MELFTKQGWSSAYDIESSIMQIAATLVKGRARINFSATDVSCFFIILLFLIALY</sequence>
<dbReference type="EMBL" id="UZAK01048936">
    <property type="protein sequence ID" value="VDP78465.1"/>
    <property type="molecule type" value="Genomic_DNA"/>
</dbReference>
<keyword evidence="1" id="KW-0812">Transmembrane</keyword>
<dbReference type="AlphaFoldDB" id="A0A183L4P2"/>
<accession>A0A183L4P2</accession>
<keyword evidence="1" id="KW-1133">Transmembrane helix</keyword>
<name>A0A183L4P2_9TREM</name>
<feature type="transmembrane region" description="Helical" evidence="1">
    <location>
        <begin position="33"/>
        <end position="53"/>
    </location>
</feature>
<evidence type="ECO:0000313" key="2">
    <source>
        <dbReference type="EMBL" id="VDP78465.1"/>
    </source>
</evidence>
<proteinExistence type="predicted"/>
<keyword evidence="3" id="KW-1185">Reference proteome</keyword>
<evidence type="ECO:0000313" key="3">
    <source>
        <dbReference type="Proteomes" id="UP000279833"/>
    </source>
</evidence>
<gene>
    <name evidence="2" type="ORF">SCUD_LOCUS22304</name>
</gene>
<reference evidence="2 3" key="2">
    <citation type="submission" date="2018-11" db="EMBL/GenBank/DDBJ databases">
        <authorList>
            <consortium name="Pathogen Informatics"/>
        </authorList>
    </citation>
    <scope>NUCLEOTIDE SEQUENCE [LARGE SCALE GENOMIC DNA]</scope>
    <source>
        <strain evidence="2">Dakar</strain>
        <strain evidence="3">Dakar, Senegal</strain>
    </source>
</reference>
<protein>
    <submittedName>
        <fullName evidence="4">UBC core domain-containing protein</fullName>
    </submittedName>
</protein>
<dbReference type="Proteomes" id="UP000279833">
    <property type="component" value="Unassembled WGS sequence"/>
</dbReference>
<evidence type="ECO:0000256" key="1">
    <source>
        <dbReference type="SAM" id="Phobius"/>
    </source>
</evidence>